<dbReference type="STRING" id="52247.A0A4T0X1T6"/>
<proteinExistence type="predicted"/>
<dbReference type="AlphaFoldDB" id="A0A4T0X1T6"/>
<evidence type="ECO:0000313" key="3">
    <source>
        <dbReference type="Proteomes" id="UP000307173"/>
    </source>
</evidence>
<dbReference type="SUPFAM" id="SSF50729">
    <property type="entry name" value="PH domain-like"/>
    <property type="match status" value="2"/>
</dbReference>
<dbReference type="EMBL" id="SELW01000355">
    <property type="protein sequence ID" value="TID28950.1"/>
    <property type="molecule type" value="Genomic_DNA"/>
</dbReference>
<sequence>METTERDAAGFTYLDIVEPYPVEPPTYESTLPRMKRPAYDTFDPLNETLPQYTPTSYKIGILTRKLEWTSPLELAQQRHWKQYIFELNNTQLNLYECPKDLRTDQKMQVGSSFSSTNSHTLLHPYHYHHIHLRRLQGVVCPTAFGVDEQADYNEDNYRSIMTTKSDLRALKYFKSINALEAVNIVRSYSLQYGRIGLAIDYKKRTKVLRCRFESEQFLMEFENTEGMIEWFTALNLGIDNALDISRREMPSYRTVPRRRRRIKNSHTGSFNSMRNVALGFGIALPQVSSNSSGRNGESSKNSTDVGKKGSRRLMTLKNRLFKGGGNSKKMAETVSKQNDVVDLFQIIHQPDEPEQIDDLEVDEDGFELERPNDGDENDVDVDVDDIDDDEEEFAIENHIETVEEAADISDDEPHIPRTLRSNSSNYIGTYQSEEYSLRSYVEYISKPTRYYAKHTYQEQRKVLRDSLRCMPPLTDNERWIGRYIVLDFDPRYQPQSKRDVELHFASMEVKTHLLKVGNEYVHHWKRSLQEWIVTPSGLMPYLNENWNR</sequence>
<organism evidence="2 3">
    <name type="scientific">Pichia inconspicua</name>
    <dbReference type="NCBI Taxonomy" id="52247"/>
    <lineage>
        <taxon>Eukaryota</taxon>
        <taxon>Fungi</taxon>
        <taxon>Dikarya</taxon>
        <taxon>Ascomycota</taxon>
        <taxon>Saccharomycotina</taxon>
        <taxon>Pichiomycetes</taxon>
        <taxon>Pichiales</taxon>
        <taxon>Pichiaceae</taxon>
        <taxon>Pichia</taxon>
    </lineage>
</organism>
<dbReference type="InterPro" id="IPR011993">
    <property type="entry name" value="PH-like_dom_sf"/>
</dbReference>
<evidence type="ECO:0008006" key="4">
    <source>
        <dbReference type="Google" id="ProtNLM"/>
    </source>
</evidence>
<feature type="compositionally biased region" description="Low complexity" evidence="1">
    <location>
        <begin position="288"/>
        <end position="302"/>
    </location>
</feature>
<dbReference type="Proteomes" id="UP000307173">
    <property type="component" value="Unassembled WGS sequence"/>
</dbReference>
<gene>
    <name evidence="2" type="ORF">CANINC_002218</name>
</gene>
<dbReference type="PANTHER" id="PTHR37283">
    <property type="entry name" value="PH DOMAIN-CONTAINING PROTEIN YHR131C"/>
    <property type="match status" value="1"/>
</dbReference>
<reference evidence="2 3" key="1">
    <citation type="journal article" date="2019" name="Front. Genet.">
        <title>Whole-Genome Sequencing of the Opportunistic Yeast Pathogen Candida inconspicua Uncovers Its Hybrid Origin.</title>
        <authorList>
            <person name="Mixao V."/>
            <person name="Hansen A.P."/>
            <person name="Saus E."/>
            <person name="Boekhout T."/>
            <person name="Lass-Florl C."/>
            <person name="Gabaldon T."/>
        </authorList>
    </citation>
    <scope>NUCLEOTIDE SEQUENCE [LARGE SCALE GENOMIC DNA]</scope>
    <source>
        <strain evidence="2 3">CBS 180</strain>
    </source>
</reference>
<comment type="caution">
    <text evidence="2">The sequence shown here is derived from an EMBL/GenBank/DDBJ whole genome shotgun (WGS) entry which is preliminary data.</text>
</comment>
<dbReference type="PANTHER" id="PTHR37283:SF1">
    <property type="entry name" value="PH DOMAIN-CONTAINING PROTEIN YHR131C"/>
    <property type="match status" value="1"/>
</dbReference>
<dbReference type="Gene3D" id="2.30.29.30">
    <property type="entry name" value="Pleckstrin-homology domain (PH domain)/Phosphotyrosine-binding domain (PTB)"/>
    <property type="match status" value="1"/>
</dbReference>
<dbReference type="OrthoDB" id="5865767at2759"/>
<evidence type="ECO:0000313" key="2">
    <source>
        <dbReference type="EMBL" id="TID28950.1"/>
    </source>
</evidence>
<feature type="region of interest" description="Disordered" evidence="1">
    <location>
        <begin position="288"/>
        <end position="309"/>
    </location>
</feature>
<keyword evidence="3" id="KW-1185">Reference proteome</keyword>
<evidence type="ECO:0000256" key="1">
    <source>
        <dbReference type="SAM" id="MobiDB-lite"/>
    </source>
</evidence>
<name>A0A4T0X1T6_9ASCO</name>
<accession>A0A4T0X1T6</accession>
<protein>
    <recommendedName>
        <fullName evidence="4">PH domain-containing protein</fullName>
    </recommendedName>
</protein>